<dbReference type="SUPFAM" id="SSF51230">
    <property type="entry name" value="Single hybrid motif"/>
    <property type="match status" value="1"/>
</dbReference>
<dbReference type="Gene3D" id="2.40.50.100">
    <property type="match status" value="1"/>
</dbReference>
<evidence type="ECO:0000256" key="4">
    <source>
        <dbReference type="ARBA" id="ARBA00022989"/>
    </source>
</evidence>
<proteinExistence type="inferred from homology"/>
<keyword evidence="5 6" id="KW-0472">Membrane</keyword>
<evidence type="ECO:0000256" key="6">
    <source>
        <dbReference type="SAM" id="Phobius"/>
    </source>
</evidence>
<evidence type="ECO:0000313" key="7">
    <source>
        <dbReference type="EMBL" id="SEG27967.1"/>
    </source>
</evidence>
<gene>
    <name evidence="7" type="ORF">SAMN05216223_104167</name>
</gene>
<sequence length="271" mass="29064">MEFRRKALENLRAPDDLDSPVRLARPRAWAVLALVAVLIAGGLVWSFNGDLARNVNVPGILTHPLGVSKVESPQSGLVSDVFAQTGNPVTKGAPVLSLVDAHGATQIVRAPFSGRTIALLVDNGQYVNAGATFMTVERTDDKNDRLVAVLFAPADKAGQLQIGDDVDMDVSSAPAQAFGLMRGHVTAVDAFPQTEQQVLDFLGGNQLLSTQLLDKGGPVRITVDLDTDSKVTSGYRWTSNSGPPFRINSWTQVTGYGRLPGERPIDWLLPK</sequence>
<dbReference type="EMBL" id="FNVU01000004">
    <property type="protein sequence ID" value="SEG27967.1"/>
    <property type="molecule type" value="Genomic_DNA"/>
</dbReference>
<name>A0A1H5YX00_9ACTN</name>
<keyword evidence="8" id="KW-1185">Reference proteome</keyword>
<evidence type="ECO:0000313" key="8">
    <source>
        <dbReference type="Proteomes" id="UP000236754"/>
    </source>
</evidence>
<reference evidence="7 8" key="1">
    <citation type="submission" date="2016-10" db="EMBL/GenBank/DDBJ databases">
        <authorList>
            <person name="de Groot N.N."/>
        </authorList>
    </citation>
    <scope>NUCLEOTIDE SEQUENCE [LARGE SCALE GENOMIC DNA]</scope>
    <source>
        <strain evidence="7 8">CGMCC 4.2023</strain>
    </source>
</reference>
<feature type="transmembrane region" description="Helical" evidence="6">
    <location>
        <begin position="28"/>
        <end position="47"/>
    </location>
</feature>
<accession>A0A1H5YX00</accession>
<keyword evidence="4 6" id="KW-1133">Transmembrane helix</keyword>
<dbReference type="InterPro" id="IPR050739">
    <property type="entry name" value="MFP"/>
</dbReference>
<dbReference type="InterPro" id="IPR011053">
    <property type="entry name" value="Single_hybrid_motif"/>
</dbReference>
<protein>
    <submittedName>
        <fullName evidence="7">HlyD family secretion protein</fullName>
    </submittedName>
</protein>
<dbReference type="RefSeq" id="WP_103885465.1">
    <property type="nucleotide sequence ID" value="NZ_FNVU01000004.1"/>
</dbReference>
<organism evidence="7 8">
    <name type="scientific">Actinacidiphila yanglinensis</name>
    <dbReference type="NCBI Taxonomy" id="310779"/>
    <lineage>
        <taxon>Bacteria</taxon>
        <taxon>Bacillati</taxon>
        <taxon>Actinomycetota</taxon>
        <taxon>Actinomycetes</taxon>
        <taxon>Kitasatosporales</taxon>
        <taxon>Streptomycetaceae</taxon>
        <taxon>Actinacidiphila</taxon>
    </lineage>
</organism>
<evidence type="ECO:0000256" key="5">
    <source>
        <dbReference type="ARBA" id="ARBA00023136"/>
    </source>
</evidence>
<dbReference type="AlphaFoldDB" id="A0A1H5YX00"/>
<dbReference type="Proteomes" id="UP000236754">
    <property type="component" value="Unassembled WGS sequence"/>
</dbReference>
<dbReference type="OrthoDB" id="3516536at2"/>
<evidence type="ECO:0000256" key="3">
    <source>
        <dbReference type="ARBA" id="ARBA00022692"/>
    </source>
</evidence>
<dbReference type="PANTHER" id="PTHR30386">
    <property type="entry name" value="MEMBRANE FUSION SUBUNIT OF EMRAB-TOLC MULTIDRUG EFFLUX PUMP"/>
    <property type="match status" value="1"/>
</dbReference>
<evidence type="ECO:0000256" key="2">
    <source>
        <dbReference type="ARBA" id="ARBA00009477"/>
    </source>
</evidence>
<dbReference type="PANTHER" id="PTHR30386:SF26">
    <property type="entry name" value="TRANSPORT PROTEIN COMB"/>
    <property type="match status" value="1"/>
</dbReference>
<keyword evidence="3 6" id="KW-0812">Transmembrane</keyword>
<comment type="subcellular location">
    <subcellularLocation>
        <location evidence="1">Membrane</location>
        <topology evidence="1">Single-pass membrane protein</topology>
    </subcellularLocation>
</comment>
<dbReference type="GO" id="GO:0016020">
    <property type="term" value="C:membrane"/>
    <property type="evidence" value="ECO:0007669"/>
    <property type="project" value="UniProtKB-SubCell"/>
</dbReference>
<evidence type="ECO:0000256" key="1">
    <source>
        <dbReference type="ARBA" id="ARBA00004167"/>
    </source>
</evidence>
<comment type="similarity">
    <text evidence="2">Belongs to the membrane fusion protein (MFP) (TC 8.A.1) family.</text>
</comment>